<keyword evidence="4" id="KW-1185">Reference proteome</keyword>
<evidence type="ECO:0000256" key="2">
    <source>
        <dbReference type="SAM" id="Phobius"/>
    </source>
</evidence>
<feature type="region of interest" description="Disordered" evidence="1">
    <location>
        <begin position="37"/>
        <end position="114"/>
    </location>
</feature>
<dbReference type="EMBL" id="JNBS01001783">
    <property type="protein sequence ID" value="OQR99771.1"/>
    <property type="molecule type" value="Genomic_DNA"/>
</dbReference>
<feature type="transmembrane region" description="Helical" evidence="2">
    <location>
        <begin position="340"/>
        <end position="358"/>
    </location>
</feature>
<feature type="compositionally biased region" description="Polar residues" evidence="1">
    <location>
        <begin position="74"/>
        <end position="86"/>
    </location>
</feature>
<feature type="compositionally biased region" description="Polar residues" evidence="1">
    <location>
        <begin position="101"/>
        <end position="111"/>
    </location>
</feature>
<keyword evidence="2" id="KW-0812">Transmembrane</keyword>
<reference evidence="3 4" key="1">
    <citation type="journal article" date="2014" name="Genome Biol. Evol.">
        <title>The secreted proteins of Achlya hypogyna and Thraustotheca clavata identify the ancestral oomycete secretome and reveal gene acquisitions by horizontal gene transfer.</title>
        <authorList>
            <person name="Misner I."/>
            <person name="Blouin N."/>
            <person name="Leonard G."/>
            <person name="Richards T.A."/>
            <person name="Lane C.E."/>
        </authorList>
    </citation>
    <scope>NUCLEOTIDE SEQUENCE [LARGE SCALE GENOMIC DNA]</scope>
    <source>
        <strain evidence="3 4">ATCC 34112</strain>
    </source>
</reference>
<comment type="caution">
    <text evidence="3">The sequence shown here is derived from an EMBL/GenBank/DDBJ whole genome shotgun (WGS) entry which is preliminary data.</text>
</comment>
<feature type="region of interest" description="Disordered" evidence="1">
    <location>
        <begin position="371"/>
        <end position="403"/>
    </location>
</feature>
<evidence type="ECO:0000313" key="3">
    <source>
        <dbReference type="EMBL" id="OQR99771.1"/>
    </source>
</evidence>
<keyword evidence="2" id="KW-0472">Membrane</keyword>
<sequence>MQHCQADIKTCRDRTSNDLIELVRDPKNNCTFPICPPNTDLVSSNDGSAEAERARQDWQARAQHSIPSPAPSPTIMNSLAPSSTVQRAAPYDEESWHGNAPWTTPPSSVAPSNEFLPTTASATAAPAPENLQPTLAPVSSTPIMVTAAPTSAAVAPSTINSATASVAGNTVATPAPTAATTLVPNQAPKVLDGPWINIDNNHSVALDAAVFAAFAGYNKSSVCDALKIGIVSYEQQAQSYSVVADVSCNLKSESQVAGKYVLHFEEAKPNVYYLSMCGHEQDNLLFNWIGVEHGDTVCQTPAEKNAFATQSVEHVAHNVTTGDAVFSLDYLKHMQPASQAIVGSIVAVLAVLVVLMAVKIVRSRRIKYQAASSETPVGRRRASREDDESKEEELGETASTRSAIAEIEGLMEPSTTMNLRPSMRLNTPMHPTNVDHEAKFVNA</sequence>
<organism evidence="3 4">
    <name type="scientific">Thraustotheca clavata</name>
    <dbReference type="NCBI Taxonomy" id="74557"/>
    <lineage>
        <taxon>Eukaryota</taxon>
        <taxon>Sar</taxon>
        <taxon>Stramenopiles</taxon>
        <taxon>Oomycota</taxon>
        <taxon>Saprolegniomycetes</taxon>
        <taxon>Saprolegniales</taxon>
        <taxon>Achlyaceae</taxon>
        <taxon>Thraustotheca</taxon>
    </lineage>
</organism>
<evidence type="ECO:0000313" key="4">
    <source>
        <dbReference type="Proteomes" id="UP000243217"/>
    </source>
</evidence>
<proteinExistence type="predicted"/>
<protein>
    <submittedName>
        <fullName evidence="3">Uncharacterized protein</fullName>
    </submittedName>
</protein>
<feature type="compositionally biased region" description="Acidic residues" evidence="1">
    <location>
        <begin position="385"/>
        <end position="395"/>
    </location>
</feature>
<accession>A0A1V9ZP96</accession>
<dbReference type="Proteomes" id="UP000243217">
    <property type="component" value="Unassembled WGS sequence"/>
</dbReference>
<dbReference type="OrthoDB" id="74348at2759"/>
<dbReference type="STRING" id="74557.A0A1V9ZP96"/>
<evidence type="ECO:0000256" key="1">
    <source>
        <dbReference type="SAM" id="MobiDB-lite"/>
    </source>
</evidence>
<dbReference type="AlphaFoldDB" id="A0A1V9ZP96"/>
<keyword evidence="2" id="KW-1133">Transmembrane helix</keyword>
<gene>
    <name evidence="3" type="ORF">THRCLA_06395</name>
</gene>
<name>A0A1V9ZP96_9STRA</name>